<dbReference type="PANTHER" id="PTHR21725">
    <property type="entry name" value="E3 UBIQUITIN-PROTEIN LIGASE UBR4"/>
    <property type="match status" value="1"/>
</dbReference>
<dbReference type="STRING" id="104452.A0A0L7LCD1"/>
<organism evidence="1 2">
    <name type="scientific">Operophtera brumata</name>
    <name type="common">Winter moth</name>
    <name type="synonym">Phalaena brumata</name>
    <dbReference type="NCBI Taxonomy" id="104452"/>
    <lineage>
        <taxon>Eukaryota</taxon>
        <taxon>Metazoa</taxon>
        <taxon>Ecdysozoa</taxon>
        <taxon>Arthropoda</taxon>
        <taxon>Hexapoda</taxon>
        <taxon>Insecta</taxon>
        <taxon>Pterygota</taxon>
        <taxon>Neoptera</taxon>
        <taxon>Endopterygota</taxon>
        <taxon>Lepidoptera</taxon>
        <taxon>Glossata</taxon>
        <taxon>Ditrysia</taxon>
        <taxon>Geometroidea</taxon>
        <taxon>Geometridae</taxon>
        <taxon>Larentiinae</taxon>
        <taxon>Operophtera</taxon>
    </lineage>
</organism>
<keyword evidence="2" id="KW-1185">Reference proteome</keyword>
<reference evidence="1 2" key="1">
    <citation type="journal article" date="2015" name="Genome Biol. Evol.">
        <title>The genome of winter moth (Operophtera brumata) provides a genomic perspective on sexual dimorphism and phenology.</title>
        <authorList>
            <person name="Derks M.F."/>
            <person name="Smit S."/>
            <person name="Salis L."/>
            <person name="Schijlen E."/>
            <person name="Bossers A."/>
            <person name="Mateman C."/>
            <person name="Pijl A.S."/>
            <person name="de Ridder D."/>
            <person name="Groenen M.A."/>
            <person name="Visser M.E."/>
            <person name="Megens H.J."/>
        </authorList>
    </citation>
    <scope>NUCLEOTIDE SEQUENCE [LARGE SCALE GENOMIC DNA]</scope>
    <source>
        <strain evidence="1">WM2013NL</strain>
        <tissue evidence="1">Head and thorax</tissue>
    </source>
</reference>
<name>A0A0L7LCD1_OPEBR</name>
<dbReference type="EMBL" id="JTDY01001733">
    <property type="protein sequence ID" value="KOB73050.1"/>
    <property type="molecule type" value="Genomic_DNA"/>
</dbReference>
<dbReference type="AlphaFoldDB" id="A0A0L7LCD1"/>
<dbReference type="InterPro" id="IPR045189">
    <property type="entry name" value="UBR4-like"/>
</dbReference>
<accession>A0A0L7LCD1</accession>
<sequence>MIFFSYAQGKSFLAPLNTVEESLKGLSYRERRRASNQQLEIVGGTAMITLSATMTQKEGGRGKQAVQSLCQWAEVAGHPGLVTAVMQASNNPVVLMLTPSNIYVQEIKINFFSKVVPAKAKITDMVAVRHWCGGGGEQKSTLILLCEDGSLRMYAGSSEHTGYWLSPTIQPIHAPRRKPRIVSHHAKGKALQHCVAMTDIEFGGNDLLQVYNTVQIKHRLNTTVMNSDPNTVICGIRVLLGTQDVARTPSFVEVYGRTVQTIVMRFRWFDIPMTREESLQSDKKLVITFGPSQDPDGVTMVYERLACAALEALELSAGAPAATSGEGGAEAARKLLCAPASAVLHARAQCLLRALHHSQYHQYKDQAVLKYVCSSLKELRDTADAHNIDPEAYFRLVLLARGVAVPRPANLVKYTAPTPTKPVLDVKDKDREPHLCSLLTSVLWRLAHCKSTPGGPPAILSYGLRHTEHTLHALADTIHAFQLHGDNDCIDFGNQIYLSLLLAEDQNISFGAKTALMRVLRPRVKRRRVYIPSPPNTPGNLSTMIWSLKGKLLSRIVFVENSENQNEGDKTGGKGGNKLFLNVLPYRH</sequence>
<dbReference type="PANTHER" id="PTHR21725:SF1">
    <property type="entry name" value="E3 UBIQUITIN-PROTEIN LIGASE UBR4"/>
    <property type="match status" value="1"/>
</dbReference>
<comment type="caution">
    <text evidence="1">The sequence shown here is derived from an EMBL/GenBank/DDBJ whole genome shotgun (WGS) entry which is preliminary data.</text>
</comment>
<evidence type="ECO:0000313" key="2">
    <source>
        <dbReference type="Proteomes" id="UP000037510"/>
    </source>
</evidence>
<protein>
    <submittedName>
        <fullName evidence="1">E3 ubiquitin-protein ligase UBR4</fullName>
    </submittedName>
</protein>
<dbReference type="Proteomes" id="UP000037510">
    <property type="component" value="Unassembled WGS sequence"/>
</dbReference>
<gene>
    <name evidence="1" type="ORF">OBRU01_10653</name>
</gene>
<evidence type="ECO:0000313" key="1">
    <source>
        <dbReference type="EMBL" id="KOB73050.1"/>
    </source>
</evidence>
<proteinExistence type="predicted"/>